<feature type="compositionally biased region" description="Polar residues" evidence="6">
    <location>
        <begin position="544"/>
        <end position="559"/>
    </location>
</feature>
<dbReference type="InterPro" id="IPR016024">
    <property type="entry name" value="ARM-type_fold"/>
</dbReference>
<dbReference type="PANTHER" id="PTHR12537">
    <property type="entry name" value="RNA BINDING PROTEIN PUMILIO-RELATED"/>
    <property type="match status" value="1"/>
</dbReference>
<proteinExistence type="predicted"/>
<dbReference type="OrthoDB" id="668540at2759"/>
<dbReference type="EnsemblMetazoa" id="XM_021052822.2">
    <property type="protein sequence ID" value="XP_020908481.2"/>
    <property type="gene ID" value="LOC110246476"/>
</dbReference>
<dbReference type="OMA" id="NTRPPMR"/>
<dbReference type="InterPro" id="IPR001313">
    <property type="entry name" value="Pumilio_RNA-bd_rpt"/>
</dbReference>
<evidence type="ECO:0000259" key="7">
    <source>
        <dbReference type="PROSITE" id="PS50303"/>
    </source>
</evidence>
<dbReference type="Pfam" id="PF00806">
    <property type="entry name" value="PUF"/>
    <property type="match status" value="8"/>
</dbReference>
<keyword evidence="3" id="KW-0677">Repeat</keyword>
<feature type="repeat" description="Pumilio" evidence="5">
    <location>
        <begin position="1003"/>
        <end position="1038"/>
    </location>
</feature>
<evidence type="ECO:0000256" key="6">
    <source>
        <dbReference type="SAM" id="MobiDB-lite"/>
    </source>
</evidence>
<sequence>MELCSRVDGKTISIKSDYSCRHSRRNGMAGDIDVLDLKSYLKQIRPMSFPCVLGMHEVGWEDGSYRNGTTPKHGASTRSSNGGVAKNSAFDVVSGKSNGEVASYLFQRQGVASSFPKTVGEKEEGFGGRQWSSVERMSDQNDEDNEELEGKFQSMTLNNNEKKADTPIEEIASTAKKLWDVQDSGEEKTGMSTGILQGDQWRENAWGPSVPLMNQSEHAVSQPIMVQHSVKRGAYNSNSSELHGVLSPRSADGVGLSMVEYVLASSPGGQELDAQMIKSGFDGEDDGKSNIISKAARVSPFEEETPEELQREQDLTSPKPKTVPQPDDDGTMHSAFSRTPGSRDPSPTTSSSQHSQDALQSSQAQISNPSPIIHTKSRNQLHDFREVPPSSISLDTVNLEQLNFEHQQFPGTPLSPSEVVMVSGGSLPGTHTSSLQHLSPQQIALAVAAQHQQQQQLQSAMAQQNPYYITATQGQDMYGSGSLPQVNPGAQMVPQPYAAAAYSIQPWGVYPGAANVSGSGNFLQQQQQQQQQPQQQQQQQQQQHAQLMRSTSNPGVGGQQLQTANQIELLNNPQQPSMAANTNYQLIAPPGAPPLGLGAAAYYDQSGNLVLSNTQGINGVSPQQLAANQMGGALRMMSPMLLNAANSNANNAPGRMGNSAGASGMRMYGQQAQQQLSVSASMNTFQNQVPMNGNAVGVVGNSLGILGGSSNVGAVGSMTSGTSRRDVLNSGDYSAFNKRQAIQGYYPSLGGSLTVSAQPSYNSPQELPTPPLLSQGSQSGFSVGSPISSGLSRYMQLSTAPDKKFQNPLSSLNGSPFGNSVLTQGGYRGGGRLKDTGRSRLLEDFRNNRYPNIQLRDLANHIVEFSQDQHGSRFIQQKLERASPVEKNMVFHEILPAAYSLMTDVFGNYVIQKFFEFGSDDQKHHLASCIRGNVLPLALQMYGCRVIQKALECIPPNVQIKHELVMELDGHVLKCVKDQNGNHVVQKCIECVDPHALQFIIDAFQGQVYALSTHPYGCRVIQRILEHCLPEQTMPILAEMHDQTERLVQDQYGNYVIQHVLEHGTPEDRNKIVMQLRGNILVLSQHKFASNVVEKCVSFASRAERAVLIDEVCNTTDSQTQQSALYLMMKDQFANYVVQKMIDVAEPVQRKLLMHRIRPHISTLRKYTYGKHILAKLEKYYMTVKPTPDFLPLTNGQLL</sequence>
<dbReference type="SMART" id="SM00025">
    <property type="entry name" value="Pumilio"/>
    <property type="match status" value="8"/>
</dbReference>
<evidence type="ECO:0000256" key="3">
    <source>
        <dbReference type="ARBA" id="ARBA00022737"/>
    </source>
</evidence>
<feature type="domain" description="PUM-HD" evidence="7">
    <location>
        <begin position="837"/>
        <end position="1181"/>
    </location>
</feature>
<comment type="subcellular location">
    <subcellularLocation>
        <location evidence="1">Cytoplasm</location>
    </subcellularLocation>
</comment>
<dbReference type="SUPFAM" id="SSF48371">
    <property type="entry name" value="ARM repeat"/>
    <property type="match status" value="1"/>
</dbReference>
<feature type="region of interest" description="Disordered" evidence="6">
    <location>
        <begin position="521"/>
        <end position="559"/>
    </location>
</feature>
<dbReference type="FunFam" id="1.25.10.10:FF:000004">
    <property type="entry name" value="Pumilio homolog 1 isoform 2"/>
    <property type="match status" value="1"/>
</dbReference>
<protein>
    <recommendedName>
        <fullName evidence="7">PUM-HD domain-containing protein</fullName>
    </recommendedName>
</protein>
<dbReference type="GO" id="GO:0005737">
    <property type="term" value="C:cytoplasm"/>
    <property type="evidence" value="ECO:0007669"/>
    <property type="project" value="UniProtKB-SubCell"/>
</dbReference>
<dbReference type="AlphaFoldDB" id="A0A913XSC9"/>
<evidence type="ECO:0000313" key="8">
    <source>
        <dbReference type="EnsemblMetazoa" id="XP_020908481.2"/>
    </source>
</evidence>
<feature type="compositionally biased region" description="Polar residues" evidence="6">
    <location>
        <begin position="358"/>
        <end position="370"/>
    </location>
</feature>
<dbReference type="RefSeq" id="XP_020908481.2">
    <property type="nucleotide sequence ID" value="XM_021052822.2"/>
</dbReference>
<feature type="compositionally biased region" description="Polar residues" evidence="6">
    <location>
        <begin position="66"/>
        <end position="82"/>
    </location>
</feature>
<reference evidence="8" key="1">
    <citation type="submission" date="2022-11" db="UniProtKB">
        <authorList>
            <consortium name="EnsemblMetazoa"/>
        </authorList>
    </citation>
    <scope>IDENTIFICATION</scope>
</reference>
<dbReference type="CDD" id="cd07920">
    <property type="entry name" value="Pumilio"/>
    <property type="match status" value="1"/>
</dbReference>
<evidence type="ECO:0000256" key="4">
    <source>
        <dbReference type="ARBA" id="ARBA00022884"/>
    </source>
</evidence>
<keyword evidence="9" id="KW-1185">Reference proteome</keyword>
<dbReference type="GO" id="GO:0003730">
    <property type="term" value="F:mRNA 3'-UTR binding"/>
    <property type="evidence" value="ECO:0007669"/>
    <property type="project" value="TreeGrafter"/>
</dbReference>
<dbReference type="GeneID" id="110246476"/>
<dbReference type="GO" id="GO:0010608">
    <property type="term" value="P:post-transcriptional regulation of gene expression"/>
    <property type="evidence" value="ECO:0007669"/>
    <property type="project" value="TreeGrafter"/>
</dbReference>
<dbReference type="PANTHER" id="PTHR12537:SF12">
    <property type="entry name" value="MATERNAL PROTEIN PUMILIO"/>
    <property type="match status" value="1"/>
</dbReference>
<accession>A0A913XSC9</accession>
<dbReference type="Gene3D" id="1.25.10.10">
    <property type="entry name" value="Leucine-rich Repeat Variant"/>
    <property type="match status" value="1"/>
</dbReference>
<evidence type="ECO:0000256" key="2">
    <source>
        <dbReference type="ARBA" id="ARBA00022490"/>
    </source>
</evidence>
<dbReference type="InterPro" id="IPR033712">
    <property type="entry name" value="Pumilio_RNA-bd"/>
</dbReference>
<dbReference type="PROSITE" id="PS50303">
    <property type="entry name" value="PUM_HD"/>
    <property type="match status" value="1"/>
</dbReference>
<feature type="region of interest" description="Disordered" evidence="6">
    <location>
        <begin position="279"/>
        <end position="373"/>
    </location>
</feature>
<dbReference type="Proteomes" id="UP000887567">
    <property type="component" value="Unplaced"/>
</dbReference>
<feature type="compositionally biased region" description="Low complexity" evidence="6">
    <location>
        <begin position="524"/>
        <end position="543"/>
    </location>
</feature>
<feature type="repeat" description="Pumilio" evidence="5">
    <location>
        <begin position="857"/>
        <end position="892"/>
    </location>
</feature>
<keyword evidence="4" id="KW-0694">RNA-binding</keyword>
<feature type="compositionally biased region" description="Low complexity" evidence="6">
    <location>
        <begin position="344"/>
        <end position="357"/>
    </location>
</feature>
<dbReference type="InterPro" id="IPR033133">
    <property type="entry name" value="PUM-HD"/>
</dbReference>
<dbReference type="PROSITE" id="PS50302">
    <property type="entry name" value="PUM"/>
    <property type="match status" value="8"/>
</dbReference>
<organism evidence="8 9">
    <name type="scientific">Exaiptasia diaphana</name>
    <name type="common">Tropical sea anemone</name>
    <name type="synonym">Aiptasia pulchella</name>
    <dbReference type="NCBI Taxonomy" id="2652724"/>
    <lineage>
        <taxon>Eukaryota</taxon>
        <taxon>Metazoa</taxon>
        <taxon>Cnidaria</taxon>
        <taxon>Anthozoa</taxon>
        <taxon>Hexacorallia</taxon>
        <taxon>Actiniaria</taxon>
        <taxon>Aiptasiidae</taxon>
        <taxon>Exaiptasia</taxon>
    </lineage>
</organism>
<feature type="repeat" description="Pumilio" evidence="5">
    <location>
        <begin position="893"/>
        <end position="928"/>
    </location>
</feature>
<feature type="region of interest" description="Disordered" evidence="6">
    <location>
        <begin position="64"/>
        <end position="85"/>
    </location>
</feature>
<evidence type="ECO:0000256" key="1">
    <source>
        <dbReference type="ARBA" id="ARBA00004496"/>
    </source>
</evidence>
<dbReference type="InterPro" id="IPR011989">
    <property type="entry name" value="ARM-like"/>
</dbReference>
<feature type="repeat" description="Pumilio" evidence="5">
    <location>
        <begin position="967"/>
        <end position="1002"/>
    </location>
</feature>
<feature type="repeat" description="Pumilio" evidence="5">
    <location>
        <begin position="1075"/>
        <end position="1110"/>
    </location>
</feature>
<dbReference type="KEGG" id="epa:110246476"/>
<evidence type="ECO:0000256" key="5">
    <source>
        <dbReference type="PROSITE-ProRule" id="PRU00317"/>
    </source>
</evidence>
<keyword evidence="2" id="KW-0963">Cytoplasm</keyword>
<name>A0A913XSC9_EXADI</name>
<feature type="repeat" description="Pumilio" evidence="5">
    <location>
        <begin position="929"/>
        <end position="966"/>
    </location>
</feature>
<feature type="repeat" description="Pumilio" evidence="5">
    <location>
        <begin position="1119"/>
        <end position="1155"/>
    </location>
</feature>
<evidence type="ECO:0000313" key="9">
    <source>
        <dbReference type="Proteomes" id="UP000887567"/>
    </source>
</evidence>
<feature type="repeat" description="Pumilio" evidence="5">
    <location>
        <begin position="1039"/>
        <end position="1074"/>
    </location>
</feature>